<evidence type="ECO:0000313" key="1">
    <source>
        <dbReference type="EMBL" id="TFK63505.1"/>
    </source>
</evidence>
<accession>A0ACD3ACN5</accession>
<reference evidence="1 2" key="1">
    <citation type="journal article" date="2019" name="Nat. Ecol. Evol.">
        <title>Megaphylogeny resolves global patterns of mushroom evolution.</title>
        <authorList>
            <person name="Varga T."/>
            <person name="Krizsan K."/>
            <person name="Foldi C."/>
            <person name="Dima B."/>
            <person name="Sanchez-Garcia M."/>
            <person name="Sanchez-Ramirez S."/>
            <person name="Szollosi G.J."/>
            <person name="Szarkandi J.G."/>
            <person name="Papp V."/>
            <person name="Albert L."/>
            <person name="Andreopoulos W."/>
            <person name="Angelini C."/>
            <person name="Antonin V."/>
            <person name="Barry K.W."/>
            <person name="Bougher N.L."/>
            <person name="Buchanan P."/>
            <person name="Buyck B."/>
            <person name="Bense V."/>
            <person name="Catcheside P."/>
            <person name="Chovatia M."/>
            <person name="Cooper J."/>
            <person name="Damon W."/>
            <person name="Desjardin D."/>
            <person name="Finy P."/>
            <person name="Geml J."/>
            <person name="Haridas S."/>
            <person name="Hughes K."/>
            <person name="Justo A."/>
            <person name="Karasinski D."/>
            <person name="Kautmanova I."/>
            <person name="Kiss B."/>
            <person name="Kocsube S."/>
            <person name="Kotiranta H."/>
            <person name="LaButti K.M."/>
            <person name="Lechner B.E."/>
            <person name="Liimatainen K."/>
            <person name="Lipzen A."/>
            <person name="Lukacs Z."/>
            <person name="Mihaltcheva S."/>
            <person name="Morgado L.N."/>
            <person name="Niskanen T."/>
            <person name="Noordeloos M.E."/>
            <person name="Ohm R.A."/>
            <person name="Ortiz-Santana B."/>
            <person name="Ovrebo C."/>
            <person name="Racz N."/>
            <person name="Riley R."/>
            <person name="Savchenko A."/>
            <person name="Shiryaev A."/>
            <person name="Soop K."/>
            <person name="Spirin V."/>
            <person name="Szebenyi C."/>
            <person name="Tomsovsky M."/>
            <person name="Tulloss R.E."/>
            <person name="Uehling J."/>
            <person name="Grigoriev I.V."/>
            <person name="Vagvolgyi C."/>
            <person name="Papp T."/>
            <person name="Martin F.M."/>
            <person name="Miettinen O."/>
            <person name="Hibbett D.S."/>
            <person name="Nagy L.G."/>
        </authorList>
    </citation>
    <scope>NUCLEOTIDE SEQUENCE [LARGE SCALE GENOMIC DNA]</scope>
    <source>
        <strain evidence="1 2">NL-1719</strain>
    </source>
</reference>
<keyword evidence="2" id="KW-1185">Reference proteome</keyword>
<dbReference type="EMBL" id="ML208519">
    <property type="protein sequence ID" value="TFK63505.1"/>
    <property type="molecule type" value="Genomic_DNA"/>
</dbReference>
<protein>
    <submittedName>
        <fullName evidence="1">Uncharacterized protein</fullName>
    </submittedName>
</protein>
<dbReference type="Proteomes" id="UP000308600">
    <property type="component" value="Unassembled WGS sequence"/>
</dbReference>
<proteinExistence type="predicted"/>
<name>A0ACD3ACN5_9AGAR</name>
<evidence type="ECO:0000313" key="2">
    <source>
        <dbReference type="Proteomes" id="UP000308600"/>
    </source>
</evidence>
<sequence>MIPILKTESDDTSTHDGLLPLGIYDVDPYRPTYSNLGTEVRERYLNSATRAPHDGGVAFAESAFPSLSNEIETFLGVTPLRRLGRWKGIPQNCQLEKALYIPLINIINTIIDYFKIPSRRSLITSQVYLPHGDNLNRKYRNRQTKLRKLEEESHKVIKSFPDIMTQAKGPGRSCFPSEDYHDEASYADCASPIEVKLDENRAYDDHLKQVAAYAQQSFIQQENRRHVYSAVVTQTTIQLFQFNRTKVVRSDRINFHERPKVFVQLILGLVSSDESVLGFDTSIFYEGSGADRARKIRLLIDQPSGKLDYRYVKIVQNRWATFAITGRGTTCWSVVVKKTRKARLVKDYWMGKGGTPEWEFLLKVQEHSVPGVVQMISYEMFGTALTDDSFRGVFFSDEDLELDRTWCRITFEHYGPPLESAPSILFLLCAFRDAVLGHWGLWKIGILHRDVSLNNVLLGWEFSRDGNCGVLIDLDHAIWIHEAPTNVNGPRIGTQAYQSIKVLLGEGYPHDYLDDLESFAYLLAWICGCLDGPENPLPETPKILEECRQENPEDCGHAKLTLVSAFDWILLPNVSDKWGQPVKSLLQNLMAFVEENFTHDRRRQYQGDAKTVAELHPNAGEKYAQFVSYINAAIDEVAEEEIAKNKQDSTFNSVTNVGPGPTSQQSAPTAESLAGDHSGILSSPRLGTQEPQTTNAVASPVVLGPSRSAEAFLGKETREKRRSLPEHNPAAEAQPATSKRRRLSSASPPSPTSLVVANLGSEQTDVQS</sequence>
<gene>
    <name evidence="1" type="ORF">BDN72DRAFT_803210</name>
</gene>
<organism evidence="1 2">
    <name type="scientific">Pluteus cervinus</name>
    <dbReference type="NCBI Taxonomy" id="181527"/>
    <lineage>
        <taxon>Eukaryota</taxon>
        <taxon>Fungi</taxon>
        <taxon>Dikarya</taxon>
        <taxon>Basidiomycota</taxon>
        <taxon>Agaricomycotina</taxon>
        <taxon>Agaricomycetes</taxon>
        <taxon>Agaricomycetidae</taxon>
        <taxon>Agaricales</taxon>
        <taxon>Pluteineae</taxon>
        <taxon>Pluteaceae</taxon>
        <taxon>Pluteus</taxon>
    </lineage>
</organism>